<evidence type="ECO:0000313" key="2">
    <source>
        <dbReference type="EMBL" id="KAL1201189.1"/>
    </source>
</evidence>
<dbReference type="Proteomes" id="UP001558713">
    <property type="component" value="Unassembled WGS sequence"/>
</dbReference>
<keyword evidence="3" id="KW-1185">Reference proteome</keyword>
<dbReference type="PANTHER" id="PTHR13408">
    <property type="entry name" value="DNA-DIRECTED RNA POLYMERASE III"/>
    <property type="match status" value="1"/>
</dbReference>
<dbReference type="Pfam" id="PF05132">
    <property type="entry name" value="RNA_pol_Rpc4"/>
    <property type="match status" value="1"/>
</dbReference>
<feature type="compositionally biased region" description="Basic and acidic residues" evidence="1">
    <location>
        <begin position="86"/>
        <end position="95"/>
    </location>
</feature>
<dbReference type="EMBL" id="JBANAX010000593">
    <property type="protein sequence ID" value="KAL1201189.1"/>
    <property type="molecule type" value="Genomic_DNA"/>
</dbReference>
<dbReference type="InterPro" id="IPR007811">
    <property type="entry name" value="RPC4"/>
</dbReference>
<organism evidence="2 3">
    <name type="scientific">Cardamine amara subsp. amara</name>
    <dbReference type="NCBI Taxonomy" id="228776"/>
    <lineage>
        <taxon>Eukaryota</taxon>
        <taxon>Viridiplantae</taxon>
        <taxon>Streptophyta</taxon>
        <taxon>Embryophyta</taxon>
        <taxon>Tracheophyta</taxon>
        <taxon>Spermatophyta</taxon>
        <taxon>Magnoliopsida</taxon>
        <taxon>eudicotyledons</taxon>
        <taxon>Gunneridae</taxon>
        <taxon>Pentapetalae</taxon>
        <taxon>rosids</taxon>
        <taxon>malvids</taxon>
        <taxon>Brassicales</taxon>
        <taxon>Brassicaceae</taxon>
        <taxon>Cardamineae</taxon>
        <taxon>Cardamine</taxon>
    </lineage>
</organism>
<protein>
    <recommendedName>
        <fullName evidence="4">DNA-directed RNA polymerase III subunit RPC4</fullName>
    </recommendedName>
</protein>
<dbReference type="AlphaFoldDB" id="A0ABD1ADC3"/>
<gene>
    <name evidence="2" type="ORF">V5N11_030979</name>
</gene>
<evidence type="ECO:0000256" key="1">
    <source>
        <dbReference type="SAM" id="MobiDB-lite"/>
    </source>
</evidence>
<evidence type="ECO:0000313" key="3">
    <source>
        <dbReference type="Proteomes" id="UP001558713"/>
    </source>
</evidence>
<reference evidence="2 3" key="1">
    <citation type="submission" date="2024-04" db="EMBL/GenBank/DDBJ databases">
        <title>Genome assembly C_amara_ONT_v2.</title>
        <authorList>
            <person name="Yant L."/>
            <person name="Moore C."/>
            <person name="Slenker M."/>
        </authorList>
    </citation>
    <scope>NUCLEOTIDE SEQUENCE [LARGE SCALE GENOMIC DNA]</scope>
    <source>
        <tissue evidence="2">Leaf</tissue>
    </source>
</reference>
<feature type="compositionally biased region" description="Basic residues" evidence="1">
    <location>
        <begin position="47"/>
        <end position="58"/>
    </location>
</feature>
<proteinExistence type="predicted"/>
<sequence>MDSGSQVPRKSKRRFQPKLPTPSRRPIAPTNTKAEDEEENTKAAQRIAKRIGIGHRRPKTETKASSSEVAFQHDFSSLAIRSFGVPKEDDKRGSDVKPSSSADILPTVSPATAREDGEEVHNLVTRTKEDYVGPWDYGNSYYPTVLPLRKPNSGDPELLDQEEFGELAKHRDYEENTINSAEELGLTSEQHCKKQMFFFKIPESLPVKKQLTGANTKRLIPEYSSKRSNPFEGLPEGFMGKMQVYKSGAVKLKLGDVLFDVLPGPNAKFHNDVAAIDTKGRSCCRIGSSAKFVTVTPDVESLLNSATDMETNK</sequence>
<comment type="caution">
    <text evidence="2">The sequence shown here is derived from an EMBL/GenBank/DDBJ whole genome shotgun (WGS) entry which is preliminary data.</text>
</comment>
<dbReference type="PANTHER" id="PTHR13408:SF7">
    <property type="entry name" value="DNA-DIRECTED RNA POLYMERASE III SUBUNIT RPC4"/>
    <property type="match status" value="1"/>
</dbReference>
<name>A0ABD1ADC3_CARAN</name>
<evidence type="ECO:0008006" key="4">
    <source>
        <dbReference type="Google" id="ProtNLM"/>
    </source>
</evidence>
<feature type="region of interest" description="Disordered" evidence="1">
    <location>
        <begin position="1"/>
        <end position="119"/>
    </location>
</feature>
<accession>A0ABD1ADC3</accession>